<dbReference type="EMBL" id="JACHMI010000001">
    <property type="protein sequence ID" value="MBB6545467.1"/>
    <property type="molecule type" value="Genomic_DNA"/>
</dbReference>
<proteinExistence type="predicted"/>
<dbReference type="InterPro" id="IPR011010">
    <property type="entry name" value="DNA_brk_join_enz"/>
</dbReference>
<evidence type="ECO:0000259" key="2">
    <source>
        <dbReference type="PROSITE" id="PS51898"/>
    </source>
</evidence>
<dbReference type="RefSeq" id="WP_185100307.1">
    <property type="nucleotide sequence ID" value="NZ_BAAAXY010000015.1"/>
</dbReference>
<name>A0A7X0NL51_9ACTN</name>
<accession>A0A7X0NL51</accession>
<dbReference type="SUPFAM" id="SSF56349">
    <property type="entry name" value="DNA breaking-rejoining enzymes"/>
    <property type="match status" value="1"/>
</dbReference>
<dbReference type="Pfam" id="PF00589">
    <property type="entry name" value="Phage_integrase"/>
    <property type="match status" value="1"/>
</dbReference>
<reference evidence="3 4" key="1">
    <citation type="submission" date="2020-08" db="EMBL/GenBank/DDBJ databases">
        <title>Sequencing the genomes of 1000 actinobacteria strains.</title>
        <authorList>
            <person name="Klenk H.-P."/>
        </authorList>
    </citation>
    <scope>NUCLEOTIDE SEQUENCE [LARGE SCALE GENOMIC DNA]</scope>
    <source>
        <strain evidence="3 4">DSM 43768</strain>
    </source>
</reference>
<evidence type="ECO:0000256" key="1">
    <source>
        <dbReference type="ARBA" id="ARBA00023172"/>
    </source>
</evidence>
<feature type="domain" description="Tyr recombinase" evidence="2">
    <location>
        <begin position="1"/>
        <end position="83"/>
    </location>
</feature>
<protein>
    <submittedName>
        <fullName evidence="3">Integrase</fullName>
    </submittedName>
</protein>
<dbReference type="GO" id="GO:0015074">
    <property type="term" value="P:DNA integration"/>
    <property type="evidence" value="ECO:0007669"/>
    <property type="project" value="InterPro"/>
</dbReference>
<dbReference type="PROSITE" id="PS51898">
    <property type="entry name" value="TYR_RECOMBINASE"/>
    <property type="match status" value="1"/>
</dbReference>
<dbReference type="GO" id="GO:0006310">
    <property type="term" value="P:DNA recombination"/>
    <property type="evidence" value="ECO:0007669"/>
    <property type="project" value="UniProtKB-KW"/>
</dbReference>
<dbReference type="GO" id="GO:0003677">
    <property type="term" value="F:DNA binding"/>
    <property type="evidence" value="ECO:0007669"/>
    <property type="project" value="InterPro"/>
</dbReference>
<dbReference type="Proteomes" id="UP000565579">
    <property type="component" value="Unassembled WGS sequence"/>
</dbReference>
<organism evidence="3 4">
    <name type="scientific">Nonomuraea rubra</name>
    <dbReference type="NCBI Taxonomy" id="46180"/>
    <lineage>
        <taxon>Bacteria</taxon>
        <taxon>Bacillati</taxon>
        <taxon>Actinomycetota</taxon>
        <taxon>Actinomycetes</taxon>
        <taxon>Streptosporangiales</taxon>
        <taxon>Streptosporangiaceae</taxon>
        <taxon>Nonomuraea</taxon>
    </lineage>
</organism>
<keyword evidence="4" id="KW-1185">Reference proteome</keyword>
<dbReference type="AlphaFoldDB" id="A0A7X0NL51"/>
<comment type="caution">
    <text evidence="3">The sequence shown here is derived from an EMBL/GenBank/DDBJ whole genome shotgun (WGS) entry which is preliminary data.</text>
</comment>
<sequence>MFSRENGRAIDPNYLTHRFHKLVMAGGLPPVRLHDLRHGAATLALAAGADLRVVQGLLGHAIIVLTADTYTSVLPQQDHDSARATARLVLKAGRKTARKVNNARTGT</sequence>
<evidence type="ECO:0000313" key="4">
    <source>
        <dbReference type="Proteomes" id="UP000565579"/>
    </source>
</evidence>
<dbReference type="InterPro" id="IPR013762">
    <property type="entry name" value="Integrase-like_cat_sf"/>
</dbReference>
<evidence type="ECO:0000313" key="3">
    <source>
        <dbReference type="EMBL" id="MBB6545467.1"/>
    </source>
</evidence>
<keyword evidence="1" id="KW-0233">DNA recombination</keyword>
<dbReference type="InterPro" id="IPR002104">
    <property type="entry name" value="Integrase_catalytic"/>
</dbReference>
<gene>
    <name evidence="3" type="ORF">HD593_000262</name>
</gene>
<dbReference type="Gene3D" id="1.10.443.10">
    <property type="entry name" value="Intergrase catalytic core"/>
    <property type="match status" value="1"/>
</dbReference>